<keyword evidence="2" id="KW-0449">Lipoprotein</keyword>
<reference evidence="2" key="1">
    <citation type="submission" date="2023-07" db="EMBL/GenBank/DDBJ databases">
        <title>Two novel species in the genus Flavivirga.</title>
        <authorList>
            <person name="Kwon K."/>
        </authorList>
    </citation>
    <scope>NUCLEOTIDE SEQUENCE</scope>
    <source>
        <strain evidence="2">KCTC 52353</strain>
    </source>
</reference>
<dbReference type="CDD" id="cd16325">
    <property type="entry name" value="LolA"/>
    <property type="match status" value="1"/>
</dbReference>
<dbReference type="Gene3D" id="2.50.20.10">
    <property type="entry name" value="Lipoprotein localisation LolA/LolB/LppX"/>
    <property type="match status" value="1"/>
</dbReference>
<evidence type="ECO:0000313" key="2">
    <source>
        <dbReference type="EMBL" id="MDO5971747.1"/>
    </source>
</evidence>
<sequence length="205" mass="23746">MRNIFYIIFFIGVALHGQTKMNSAESATLKAKVKTKATTINTLLSDFTQYKHLDFLSKDIITSGKLAFKSPNMIKWEYITPFKYVVIFKNEKLFINDEGKKSNIDIGSNKMFKHLNTLIINSVKGDMFDENEFDITYYKEGVNSKVYFSPKDESFSKYIKAFHITFNVEGDVVELKMVEQSEDYTRIVFNNRKINTALSDAIFNQ</sequence>
<evidence type="ECO:0000256" key="1">
    <source>
        <dbReference type="ARBA" id="ARBA00022729"/>
    </source>
</evidence>
<accession>A0ABT8WF03</accession>
<dbReference type="Pfam" id="PF03548">
    <property type="entry name" value="LolA"/>
    <property type="match status" value="1"/>
</dbReference>
<keyword evidence="1" id="KW-0732">Signal</keyword>
<dbReference type="SUPFAM" id="SSF89392">
    <property type="entry name" value="Prokaryotic lipoproteins and lipoprotein localization factors"/>
    <property type="match status" value="1"/>
</dbReference>
<comment type="caution">
    <text evidence="2">The sequence shown here is derived from an EMBL/GenBank/DDBJ whole genome shotgun (WGS) entry which is preliminary data.</text>
</comment>
<gene>
    <name evidence="2" type="ORF">Q4Q35_18245</name>
</gene>
<protein>
    <submittedName>
        <fullName evidence="2">Outer membrane lipoprotein carrier protein LolA</fullName>
    </submittedName>
</protein>
<dbReference type="InterPro" id="IPR029046">
    <property type="entry name" value="LolA/LolB/LppX"/>
</dbReference>
<dbReference type="Proteomes" id="UP001176883">
    <property type="component" value="Unassembled WGS sequence"/>
</dbReference>
<dbReference type="InterPro" id="IPR004564">
    <property type="entry name" value="OM_lipoprot_carrier_LolA-like"/>
</dbReference>
<dbReference type="PANTHER" id="PTHR35869">
    <property type="entry name" value="OUTER-MEMBRANE LIPOPROTEIN CARRIER PROTEIN"/>
    <property type="match status" value="1"/>
</dbReference>
<keyword evidence="3" id="KW-1185">Reference proteome</keyword>
<dbReference type="PANTHER" id="PTHR35869:SF1">
    <property type="entry name" value="OUTER-MEMBRANE LIPOPROTEIN CARRIER PROTEIN"/>
    <property type="match status" value="1"/>
</dbReference>
<organism evidence="2 3">
    <name type="scientific">Flavivirga aquimarina</name>
    <dbReference type="NCBI Taxonomy" id="2027862"/>
    <lineage>
        <taxon>Bacteria</taxon>
        <taxon>Pseudomonadati</taxon>
        <taxon>Bacteroidota</taxon>
        <taxon>Flavobacteriia</taxon>
        <taxon>Flavobacteriales</taxon>
        <taxon>Flavobacteriaceae</taxon>
        <taxon>Flavivirga</taxon>
    </lineage>
</organism>
<evidence type="ECO:0000313" key="3">
    <source>
        <dbReference type="Proteomes" id="UP001176883"/>
    </source>
</evidence>
<name>A0ABT8WF03_9FLAO</name>
<dbReference type="EMBL" id="JAUOEK010000172">
    <property type="protein sequence ID" value="MDO5971747.1"/>
    <property type="molecule type" value="Genomic_DNA"/>
</dbReference>
<proteinExistence type="predicted"/>
<dbReference type="RefSeq" id="WP_303279458.1">
    <property type="nucleotide sequence ID" value="NZ_JAUOEK010000172.1"/>
</dbReference>